<protein>
    <recommendedName>
        <fullName evidence="3">Rap1a immunity protein domain-containing protein</fullName>
    </recommendedName>
</protein>
<dbReference type="RefSeq" id="WP_269423305.1">
    <property type="nucleotide sequence ID" value="NZ_JAPWGY010000003.1"/>
</dbReference>
<accession>A0ABT4LMD3</accession>
<evidence type="ECO:0000313" key="2">
    <source>
        <dbReference type="Proteomes" id="UP001069802"/>
    </source>
</evidence>
<name>A0ABT4LMD3_9PROT</name>
<proteinExistence type="predicted"/>
<sequence length="128" mass="14265">MKLWLKIMLFAGGLFLTGNTVVLAAGELNRDETFSFCLAELGKRIGAVEAAKMKHHCDCATDAVLAKTPESLKEPFSRLVRRQGLRPEDQAAFKAETGNFFLYLAMLDNQCPKILKDPQLQKLLLPVQ</sequence>
<evidence type="ECO:0000313" key="1">
    <source>
        <dbReference type="EMBL" id="MCZ4281127.1"/>
    </source>
</evidence>
<dbReference type="Proteomes" id="UP001069802">
    <property type="component" value="Unassembled WGS sequence"/>
</dbReference>
<reference evidence="1" key="1">
    <citation type="submission" date="2022-12" db="EMBL/GenBank/DDBJ databases">
        <title>Bacterial isolates from different developmental stages of Nematostella vectensis.</title>
        <authorList>
            <person name="Fraune S."/>
        </authorList>
    </citation>
    <scope>NUCLEOTIDE SEQUENCE</scope>
    <source>
        <strain evidence="1">G21630-S1</strain>
    </source>
</reference>
<comment type="caution">
    <text evidence="1">The sequence shown here is derived from an EMBL/GenBank/DDBJ whole genome shotgun (WGS) entry which is preliminary data.</text>
</comment>
<gene>
    <name evidence="1" type="ORF">O4H49_10085</name>
</gene>
<keyword evidence="2" id="KW-1185">Reference proteome</keyword>
<evidence type="ECO:0008006" key="3">
    <source>
        <dbReference type="Google" id="ProtNLM"/>
    </source>
</evidence>
<organism evidence="1 2">
    <name type="scientific">Kiloniella laminariae</name>
    <dbReference type="NCBI Taxonomy" id="454162"/>
    <lineage>
        <taxon>Bacteria</taxon>
        <taxon>Pseudomonadati</taxon>
        <taxon>Pseudomonadota</taxon>
        <taxon>Alphaproteobacteria</taxon>
        <taxon>Rhodospirillales</taxon>
        <taxon>Kiloniellaceae</taxon>
        <taxon>Kiloniella</taxon>
    </lineage>
</organism>
<dbReference type="EMBL" id="JAPWGY010000003">
    <property type="protein sequence ID" value="MCZ4281127.1"/>
    <property type="molecule type" value="Genomic_DNA"/>
</dbReference>